<dbReference type="InterPro" id="IPR050287">
    <property type="entry name" value="MTA/SAH_deaminase"/>
</dbReference>
<dbReference type="GO" id="GO:0090614">
    <property type="term" value="F:5'-methylthioadenosine deaminase activity"/>
    <property type="evidence" value="ECO:0007669"/>
    <property type="project" value="UniProtKB-UniRule"/>
</dbReference>
<dbReference type="NCBIfam" id="NF005557">
    <property type="entry name" value="PRK07228.1"/>
    <property type="match status" value="1"/>
</dbReference>
<comment type="function">
    <text evidence="4">Catalyzes the deamination of 5-methylthioadenosine and S-adenosyl-L-homocysteine into 5-methylthioinosine and S-inosyl-L-homocysteine, respectively. Is also able to deaminate adenosine.</text>
</comment>
<feature type="binding site" evidence="4">
    <location>
        <position position="65"/>
    </location>
    <ligand>
        <name>Zn(2+)</name>
        <dbReference type="ChEBI" id="CHEBI:29105"/>
    </ligand>
</feature>
<feature type="binding site" evidence="4">
    <location>
        <position position="222"/>
    </location>
    <ligand>
        <name>substrate</name>
    </ligand>
</feature>
<feature type="binding site" evidence="4">
    <location>
        <position position="307"/>
    </location>
    <ligand>
        <name>Zn(2+)</name>
        <dbReference type="ChEBI" id="CHEBI:29105"/>
    </ligand>
</feature>
<protein>
    <recommendedName>
        <fullName evidence="4">5-methylthioadenosine/S-adenosylhomocysteine deaminase</fullName>
        <shortName evidence="4">MTA/SAH deaminase</shortName>
        <ecNumber evidence="4">3.5.4.28</ecNumber>
        <ecNumber evidence="4">3.5.4.31</ecNumber>
    </recommendedName>
</protein>
<organism evidence="6">
    <name type="scientific">Sporolactobacillus sp. Y61</name>
    <dbReference type="NCBI Taxonomy" id="3160863"/>
    <lineage>
        <taxon>Bacteria</taxon>
        <taxon>Bacillati</taxon>
        <taxon>Bacillota</taxon>
        <taxon>Bacilli</taxon>
        <taxon>Bacillales</taxon>
        <taxon>Sporolactobacillaceae</taxon>
        <taxon>Sporolactobacillus</taxon>
    </lineage>
</organism>
<dbReference type="FunFam" id="3.20.20.140:FF:000014">
    <property type="entry name" value="5-methylthioadenosine/S-adenosylhomocysteine deaminase"/>
    <property type="match status" value="1"/>
</dbReference>
<reference evidence="6" key="1">
    <citation type="submission" date="2024-06" db="EMBL/GenBank/DDBJ databases">
        <authorList>
            <person name="Fan A."/>
            <person name="Zhang F.Y."/>
            <person name="Zhang L."/>
        </authorList>
    </citation>
    <scope>NUCLEOTIDE SEQUENCE</scope>
    <source>
        <strain evidence="6">Y61</strain>
    </source>
</reference>
<evidence type="ECO:0000256" key="3">
    <source>
        <dbReference type="ARBA" id="ARBA00022833"/>
    </source>
</evidence>
<dbReference type="GO" id="GO:0046872">
    <property type="term" value="F:metal ion binding"/>
    <property type="evidence" value="ECO:0007669"/>
    <property type="project" value="UniProtKB-KW"/>
</dbReference>
<dbReference type="EMBL" id="CP159510">
    <property type="protein sequence ID" value="XCJ17294.1"/>
    <property type="molecule type" value="Genomic_DNA"/>
</dbReference>
<dbReference type="RefSeq" id="WP_353948568.1">
    <property type="nucleotide sequence ID" value="NZ_CP159510.1"/>
</dbReference>
<keyword evidence="3 4" id="KW-0862">Zinc</keyword>
<evidence type="ECO:0000313" key="6">
    <source>
        <dbReference type="EMBL" id="XCJ17294.1"/>
    </source>
</evidence>
<dbReference type="PANTHER" id="PTHR43794">
    <property type="entry name" value="AMINOHYDROLASE SSNA-RELATED"/>
    <property type="match status" value="1"/>
</dbReference>
<dbReference type="Pfam" id="PF01979">
    <property type="entry name" value="Amidohydro_1"/>
    <property type="match status" value="1"/>
</dbReference>
<dbReference type="Gene3D" id="3.20.20.140">
    <property type="entry name" value="Metal-dependent hydrolases"/>
    <property type="match status" value="1"/>
</dbReference>
<sequence>MTRILIKNAGLITMNANEDILKGDLLIDGDRIVSVGPVVPERTADRVIDASGRTVIPGFIQTHIHLCQTLFRGKADDLELMDWLRERIWPLEAAHDAESIYTSALLGIGELMAGGSTTIVDMETVHHTSEAFEAIAKSGIRALSGKVMMDKGDEVPAGLKEKTADSIQESVDLLEKWNGHDNGRIRYAFAPRFVISCTEDLLLQVRDLADHYGVFVHTHASENRGEIAIVERETGMRNIIYLDHLGLAGKRLILAHCIWLSEEEREIIQKRGVHVSHCPGSNLKLASGIASVPQMIAMGIHPGLGADGAPCNNNLDMFQEMRLAALIHKPANGPTAMNARQVFRMATIDGARAVGMADQIGSLEPGKKADLAILNLNQFHSSPSFGTDPISRIVYSAISTDVETTIINGKIVMEKRQMKTMDPDLVLKSAEKAIRRLMKRTGLRV</sequence>
<comment type="caution">
    <text evidence="4">Lacks conserved residue(s) required for the propagation of feature annotation.</text>
</comment>
<dbReference type="Gene3D" id="2.30.40.10">
    <property type="entry name" value="Urease, subunit C, domain 1"/>
    <property type="match status" value="1"/>
</dbReference>
<keyword evidence="1 4" id="KW-0479">Metal-binding</keyword>
<dbReference type="AlphaFoldDB" id="A0AAU8IFU4"/>
<feature type="binding site" evidence="4">
    <location>
        <position position="307"/>
    </location>
    <ligand>
        <name>substrate</name>
    </ligand>
</feature>
<evidence type="ECO:0000259" key="5">
    <source>
        <dbReference type="Pfam" id="PF01979"/>
    </source>
</evidence>
<accession>A0AAU8IFU4</accession>
<dbReference type="InterPro" id="IPR006680">
    <property type="entry name" value="Amidohydro-rel"/>
</dbReference>
<evidence type="ECO:0000256" key="2">
    <source>
        <dbReference type="ARBA" id="ARBA00022801"/>
    </source>
</evidence>
<name>A0AAU8IFU4_9BACL</name>
<dbReference type="SUPFAM" id="SSF51556">
    <property type="entry name" value="Metallo-dependent hydrolases"/>
    <property type="match status" value="1"/>
</dbReference>
<feature type="domain" description="Amidohydrolase-related" evidence="5">
    <location>
        <begin position="54"/>
        <end position="412"/>
    </location>
</feature>
<feature type="binding site" evidence="4">
    <location>
        <position position="92"/>
    </location>
    <ligand>
        <name>substrate</name>
    </ligand>
</feature>
<dbReference type="InterPro" id="IPR032466">
    <property type="entry name" value="Metal_Hydrolase"/>
</dbReference>
<dbReference type="SUPFAM" id="SSF51338">
    <property type="entry name" value="Composite domain of metallo-dependent hydrolases"/>
    <property type="match status" value="1"/>
</dbReference>
<feature type="binding site" evidence="4">
    <location>
        <position position="219"/>
    </location>
    <ligand>
        <name>Zn(2+)</name>
        <dbReference type="ChEBI" id="CHEBI:29105"/>
    </ligand>
</feature>
<dbReference type="InterPro" id="IPR023512">
    <property type="entry name" value="Deaminase_MtaD/DadD"/>
</dbReference>
<comment type="cofactor">
    <cofactor evidence="4">
        <name>Zn(2+)</name>
        <dbReference type="ChEBI" id="CHEBI:29105"/>
    </cofactor>
    <text evidence="4">Binds 1 zinc ion per subunit.</text>
</comment>
<dbReference type="HAMAP" id="MF_01281">
    <property type="entry name" value="MTA_SAH_deamin"/>
    <property type="match status" value="1"/>
</dbReference>
<dbReference type="EC" id="3.5.4.28" evidence="4"/>
<feature type="binding site" evidence="4">
    <location>
        <position position="63"/>
    </location>
    <ligand>
        <name>Zn(2+)</name>
        <dbReference type="ChEBI" id="CHEBI:29105"/>
    </ligand>
</feature>
<comment type="similarity">
    <text evidence="4">Belongs to the metallo-dependent hydrolases superfamily. MTA/SAH deaminase family.</text>
</comment>
<evidence type="ECO:0000256" key="1">
    <source>
        <dbReference type="ARBA" id="ARBA00022723"/>
    </source>
</evidence>
<dbReference type="EC" id="3.5.4.31" evidence="4"/>
<dbReference type="CDD" id="cd01298">
    <property type="entry name" value="ATZ_TRZ_like"/>
    <property type="match status" value="1"/>
</dbReference>
<dbReference type="InterPro" id="IPR011059">
    <property type="entry name" value="Metal-dep_hydrolase_composite"/>
</dbReference>
<keyword evidence="2 4" id="KW-0378">Hydrolase</keyword>
<evidence type="ECO:0000256" key="4">
    <source>
        <dbReference type="HAMAP-Rule" id="MF_01281"/>
    </source>
</evidence>
<comment type="catalytic activity">
    <reaction evidence="4">
        <text>S-methyl-5'-thioadenosine + H2O + H(+) = S-methyl-5'-thioinosine + NH4(+)</text>
        <dbReference type="Rhea" id="RHEA:25025"/>
        <dbReference type="ChEBI" id="CHEBI:15377"/>
        <dbReference type="ChEBI" id="CHEBI:15378"/>
        <dbReference type="ChEBI" id="CHEBI:17509"/>
        <dbReference type="ChEBI" id="CHEBI:28938"/>
        <dbReference type="ChEBI" id="CHEBI:48595"/>
        <dbReference type="EC" id="3.5.4.31"/>
    </reaction>
</comment>
<gene>
    <name evidence="4" type="primary">mtaD</name>
    <name evidence="6" type="ORF">ABNN70_01810</name>
</gene>
<dbReference type="PANTHER" id="PTHR43794:SF11">
    <property type="entry name" value="AMIDOHYDROLASE-RELATED DOMAIN-CONTAINING PROTEIN"/>
    <property type="match status" value="1"/>
</dbReference>
<comment type="catalytic activity">
    <reaction evidence="4">
        <text>S-adenosyl-L-homocysteine + H2O + H(+) = S-inosyl-L-homocysteine + NH4(+)</text>
        <dbReference type="Rhea" id="RHEA:20716"/>
        <dbReference type="ChEBI" id="CHEBI:15377"/>
        <dbReference type="ChEBI" id="CHEBI:15378"/>
        <dbReference type="ChEBI" id="CHEBI:28938"/>
        <dbReference type="ChEBI" id="CHEBI:57856"/>
        <dbReference type="ChEBI" id="CHEBI:57985"/>
        <dbReference type="EC" id="3.5.4.28"/>
    </reaction>
</comment>
<proteinExistence type="inferred from homology"/>
<dbReference type="GO" id="GO:0050270">
    <property type="term" value="F:S-adenosylhomocysteine deaminase activity"/>
    <property type="evidence" value="ECO:0007669"/>
    <property type="project" value="UniProtKB-UniRule"/>
</dbReference>